<dbReference type="SUPFAM" id="SSF51621">
    <property type="entry name" value="Phosphoenolpyruvate/pyruvate domain"/>
    <property type="match status" value="1"/>
</dbReference>
<dbReference type="PATRIC" id="fig|471514.4.peg.5010"/>
<dbReference type="GO" id="GO:0016833">
    <property type="term" value="F:oxo-acid-lyase activity"/>
    <property type="evidence" value="ECO:0007669"/>
    <property type="project" value="UniProtKB-ARBA"/>
</dbReference>
<dbReference type="InterPro" id="IPR018523">
    <property type="entry name" value="Isocitrate_lyase_ph_CS"/>
</dbReference>
<dbReference type="Gene3D" id="3.20.20.60">
    <property type="entry name" value="Phosphoenolpyruvate-binding domains"/>
    <property type="match status" value="1"/>
</dbReference>
<dbReference type="PANTHER" id="PTHR42905:SF2">
    <property type="entry name" value="PHOSPHOENOLPYRUVATE CARBOXYLASE FAMILY PROTEIN"/>
    <property type="match status" value="1"/>
</dbReference>
<dbReference type="InterPro" id="IPR015813">
    <property type="entry name" value="Pyrv/PenolPyrv_kinase-like_dom"/>
</dbReference>
<name>A0A0P9CAL9_9BACL</name>
<dbReference type="InterPro" id="IPR039556">
    <property type="entry name" value="ICL/PEPM"/>
</dbReference>
<reference evidence="1 2" key="1">
    <citation type="submission" date="2015-09" db="EMBL/GenBank/DDBJ databases">
        <title>Draft genome sequence of Alicyclobacillus ferrooxydans DSM 22381.</title>
        <authorList>
            <person name="Hemp J."/>
        </authorList>
    </citation>
    <scope>NUCLEOTIDE SEQUENCE [LARGE SCALE GENOMIC DNA]</scope>
    <source>
        <strain evidence="1 2">TC-34</strain>
    </source>
</reference>
<proteinExistence type="predicted"/>
<dbReference type="Proteomes" id="UP000050482">
    <property type="component" value="Unassembled WGS sequence"/>
</dbReference>
<evidence type="ECO:0008006" key="3">
    <source>
        <dbReference type="Google" id="ProtNLM"/>
    </source>
</evidence>
<organism evidence="1 2">
    <name type="scientific">Alicyclobacillus ferrooxydans</name>
    <dbReference type="NCBI Taxonomy" id="471514"/>
    <lineage>
        <taxon>Bacteria</taxon>
        <taxon>Bacillati</taxon>
        <taxon>Bacillota</taxon>
        <taxon>Bacilli</taxon>
        <taxon>Bacillales</taxon>
        <taxon>Alicyclobacillaceae</taxon>
        <taxon>Alicyclobacillus</taxon>
    </lineage>
</organism>
<gene>
    <name evidence="1" type="ORF">AN477_17700</name>
</gene>
<accession>A0A0P9CAL9</accession>
<dbReference type="PANTHER" id="PTHR42905">
    <property type="entry name" value="PHOSPHOENOLPYRUVATE CARBOXYLASE"/>
    <property type="match status" value="1"/>
</dbReference>
<protein>
    <recommendedName>
        <fullName evidence="3">Carboxyvinyl-carboxyphosphonate phosphorylmutase</fullName>
    </recommendedName>
</protein>
<evidence type="ECO:0000313" key="2">
    <source>
        <dbReference type="Proteomes" id="UP000050482"/>
    </source>
</evidence>
<dbReference type="STRING" id="471514.AN477_17700"/>
<dbReference type="PROSITE" id="PS00161">
    <property type="entry name" value="ISOCITRATE_LYASE"/>
    <property type="match status" value="1"/>
</dbReference>
<sequence>MNAPKVLRELLAGDDLVWGPGVYDGISARIAQSVGFPILYMTGAGTAASRIGQPDLGLTTATEMVGNARMIQSVIEVPLIADADHGYGGVINVVRTVHEFEQVGVGGIHIEDQAFPKRCGHLQGKVVIERAEFKKRIAAAAAERWNKDFVLIARTDARAVINFEEALARVEDAFDAGADIGFLEAPQSVEEIEKIAKRASGPMLLNMATGGRTPSLTRDEIKQMGFKMAVWPGVCTRTASFAIRQSLQALAEKGTDRDSIAGGPEDFFRMVGLDEVLDLADRYS</sequence>
<dbReference type="Pfam" id="PF13714">
    <property type="entry name" value="PEP_mutase"/>
    <property type="match status" value="1"/>
</dbReference>
<dbReference type="AlphaFoldDB" id="A0A0P9CAL9"/>
<keyword evidence="2" id="KW-1185">Reference proteome</keyword>
<dbReference type="InterPro" id="IPR040442">
    <property type="entry name" value="Pyrv_kinase-like_dom_sf"/>
</dbReference>
<evidence type="ECO:0000313" key="1">
    <source>
        <dbReference type="EMBL" id="KPV42475.1"/>
    </source>
</evidence>
<comment type="caution">
    <text evidence="1">The sequence shown here is derived from an EMBL/GenBank/DDBJ whole genome shotgun (WGS) entry which is preliminary data.</text>
</comment>
<dbReference type="CDD" id="cd00377">
    <property type="entry name" value="ICL_PEPM"/>
    <property type="match status" value="1"/>
</dbReference>
<dbReference type="EMBL" id="LJCO01000077">
    <property type="protein sequence ID" value="KPV42475.1"/>
    <property type="molecule type" value="Genomic_DNA"/>
</dbReference>